<protein>
    <recommendedName>
        <fullName evidence="4">DUF2188 domain-containing protein</fullName>
    </recommendedName>
</protein>
<evidence type="ECO:0000313" key="3">
    <source>
        <dbReference type="Proteomes" id="UP000325134"/>
    </source>
</evidence>
<dbReference type="AlphaFoldDB" id="A0A1M4Y7T0"/>
<feature type="compositionally biased region" description="Basic and acidic residues" evidence="1">
    <location>
        <begin position="45"/>
        <end position="65"/>
    </location>
</feature>
<dbReference type="InterPro" id="IPR018691">
    <property type="entry name" value="DUF2188"/>
</dbReference>
<dbReference type="Proteomes" id="UP000325134">
    <property type="component" value="Unassembled WGS sequence"/>
</dbReference>
<gene>
    <name evidence="2" type="ORF">SAMN05444279_11455</name>
</gene>
<dbReference type="RefSeq" id="WP_149776180.1">
    <property type="nucleotide sequence ID" value="NZ_FQVK01000014.1"/>
</dbReference>
<organism evidence="2 3">
    <name type="scientific">Ruegeria intermedia</name>
    <dbReference type="NCBI Taxonomy" id="996115"/>
    <lineage>
        <taxon>Bacteria</taxon>
        <taxon>Pseudomonadati</taxon>
        <taxon>Pseudomonadota</taxon>
        <taxon>Alphaproteobacteria</taxon>
        <taxon>Rhodobacterales</taxon>
        <taxon>Roseobacteraceae</taxon>
        <taxon>Ruegeria</taxon>
    </lineage>
</organism>
<keyword evidence="3" id="KW-1185">Reference proteome</keyword>
<name>A0A1M4Y7T0_9RHOB</name>
<dbReference type="Pfam" id="PF09954">
    <property type="entry name" value="DUF2188"/>
    <property type="match status" value="1"/>
</dbReference>
<feature type="compositionally biased region" description="Polar residues" evidence="1">
    <location>
        <begin position="1"/>
        <end position="12"/>
    </location>
</feature>
<evidence type="ECO:0000313" key="2">
    <source>
        <dbReference type="EMBL" id="SHF01867.1"/>
    </source>
</evidence>
<evidence type="ECO:0008006" key="4">
    <source>
        <dbReference type="Google" id="ProtNLM"/>
    </source>
</evidence>
<evidence type="ECO:0000256" key="1">
    <source>
        <dbReference type="SAM" id="MobiDB-lite"/>
    </source>
</evidence>
<sequence>MPNSKNYWTQQRPDGKWESKAEGAKRASKVAGTQAEAWAHSRQMAAEKKGEAYLRGRDGKIRERNTYGNDPYPPKG</sequence>
<accession>A0A1M4Y7T0</accession>
<reference evidence="2 3" key="1">
    <citation type="submission" date="2016-11" db="EMBL/GenBank/DDBJ databases">
        <authorList>
            <person name="Varghese N."/>
            <person name="Submissions S."/>
        </authorList>
    </citation>
    <scope>NUCLEOTIDE SEQUENCE [LARGE SCALE GENOMIC DNA]</scope>
    <source>
        <strain evidence="2 3">DSM 29341</strain>
    </source>
</reference>
<proteinExistence type="predicted"/>
<dbReference type="OrthoDB" id="8858565at2"/>
<feature type="compositionally biased region" description="Basic and acidic residues" evidence="1">
    <location>
        <begin position="13"/>
        <end position="25"/>
    </location>
</feature>
<dbReference type="EMBL" id="FQVK01000014">
    <property type="protein sequence ID" value="SHF01867.1"/>
    <property type="molecule type" value="Genomic_DNA"/>
</dbReference>
<feature type="region of interest" description="Disordered" evidence="1">
    <location>
        <begin position="1"/>
        <end position="76"/>
    </location>
</feature>